<evidence type="ECO:0000256" key="1">
    <source>
        <dbReference type="SAM" id="SignalP"/>
    </source>
</evidence>
<reference evidence="3" key="1">
    <citation type="journal article" date="2022" name="Int. J. Syst. Evol. Microbiol.">
        <title>Anaeromyxobacter oryzae sp. nov., Anaeromyxobacter diazotrophicus sp. nov. and Anaeromyxobacter paludicola sp. nov., isolated from paddy soils.</title>
        <authorList>
            <person name="Itoh H."/>
            <person name="Xu Z."/>
            <person name="Mise K."/>
            <person name="Masuda Y."/>
            <person name="Ushijima N."/>
            <person name="Hayakawa C."/>
            <person name="Shiratori Y."/>
            <person name="Senoo K."/>
        </authorList>
    </citation>
    <scope>NUCLEOTIDE SEQUENCE [LARGE SCALE GENOMIC DNA]</scope>
    <source>
        <strain evidence="3">Red630</strain>
    </source>
</reference>
<evidence type="ECO:0000313" key="3">
    <source>
        <dbReference type="Proteomes" id="UP001162734"/>
    </source>
</evidence>
<keyword evidence="2" id="KW-0449">Lipoprotein</keyword>
<proteinExistence type="predicted"/>
<gene>
    <name evidence="2" type="ORF">AMPC_23640</name>
</gene>
<keyword evidence="1" id="KW-0732">Signal</keyword>
<feature type="chain" id="PRO_5045075129" evidence="1">
    <location>
        <begin position="30"/>
        <end position="387"/>
    </location>
</feature>
<protein>
    <submittedName>
        <fullName evidence="2">Lipoprotein</fullName>
    </submittedName>
</protein>
<accession>A0ABM7XBQ2</accession>
<sequence>MTSSTGSSSSSAALALLALLGAACGGPRAAGGDAARPPARVLKVALLPADNLAAGPVPLRELDGELLRVAQGAGLQVVSGEPVEDFLEKHRLRFTGGIDATSAAAAREELGVDAILLAEVEAYASQPAPRLAVTARLVSATPEARLLWIDGVARAGDDSPGLLGLGLVRDPRALEARELARLRGSLARALETGVAAPPCPDEGRFEPRVAFRSPQFDPGGGYSVAVLPFFNETSRRRAGELLALELTRQLAAYRRLQVVEPGVTRDRLRRYRVIMEGGVSLDTARAMIEVLQTDVVIAGYVRELVDGDAPSMDFTAMALDRAGRLVWQATSHATGNDRVWLFEQGRVSTASALACRLSRSAAVSLFGATEQAPASSAPTRATEERRP</sequence>
<dbReference type="Proteomes" id="UP001162734">
    <property type="component" value="Chromosome"/>
</dbReference>
<dbReference type="EMBL" id="AP025592">
    <property type="protein sequence ID" value="BDG09251.1"/>
    <property type="molecule type" value="Genomic_DNA"/>
</dbReference>
<evidence type="ECO:0000313" key="2">
    <source>
        <dbReference type="EMBL" id="BDG09251.1"/>
    </source>
</evidence>
<name>A0ABM7XBQ2_9BACT</name>
<keyword evidence="3" id="KW-1185">Reference proteome</keyword>
<dbReference type="Gene3D" id="3.40.50.10610">
    <property type="entry name" value="ABC-type transport auxiliary lipoprotein component"/>
    <property type="match status" value="2"/>
</dbReference>
<organism evidence="2 3">
    <name type="scientific">Anaeromyxobacter paludicola</name>
    <dbReference type="NCBI Taxonomy" id="2918171"/>
    <lineage>
        <taxon>Bacteria</taxon>
        <taxon>Pseudomonadati</taxon>
        <taxon>Myxococcota</taxon>
        <taxon>Myxococcia</taxon>
        <taxon>Myxococcales</taxon>
        <taxon>Cystobacterineae</taxon>
        <taxon>Anaeromyxobacteraceae</taxon>
        <taxon>Anaeromyxobacter</taxon>
    </lineage>
</organism>
<feature type="signal peptide" evidence="1">
    <location>
        <begin position="1"/>
        <end position="29"/>
    </location>
</feature>
<dbReference type="RefSeq" id="WP_248341081.1">
    <property type="nucleotide sequence ID" value="NZ_AP025592.1"/>
</dbReference>